<name>E4RMD1_HALHG</name>
<evidence type="ECO:0000259" key="4">
    <source>
        <dbReference type="Pfam" id="PF00370"/>
    </source>
</evidence>
<dbReference type="SUPFAM" id="SSF53067">
    <property type="entry name" value="Actin-like ATPase domain"/>
    <property type="match status" value="2"/>
</dbReference>
<evidence type="ECO:0000313" key="6">
    <source>
        <dbReference type="EMBL" id="ADQ14462.1"/>
    </source>
</evidence>
<dbReference type="AlphaFoldDB" id="E4RMD1"/>
<reference evidence="6 7" key="1">
    <citation type="submission" date="2010-11" db="EMBL/GenBank/DDBJ databases">
        <title>Complete sequence of Halanaerobium sp. sapolanicus.</title>
        <authorList>
            <consortium name="US DOE Joint Genome Institute"/>
            <person name="Lucas S."/>
            <person name="Copeland A."/>
            <person name="Lapidus A."/>
            <person name="Cheng J.-F."/>
            <person name="Bruce D."/>
            <person name="Goodwin L."/>
            <person name="Pitluck S."/>
            <person name="Davenport K."/>
            <person name="Detter J.C."/>
            <person name="Han C."/>
            <person name="Tapia R."/>
            <person name="Land M."/>
            <person name="Hauser L."/>
            <person name="Jeffries C."/>
            <person name="Kyrpides N."/>
            <person name="Ivanova N."/>
            <person name="Mikhailova N."/>
            <person name="Begemann M.B."/>
            <person name="Mormile M.R."/>
            <person name="Wall J.D."/>
            <person name="Elias D.A."/>
            <person name="Woyke T."/>
        </authorList>
    </citation>
    <scope>NUCLEOTIDE SEQUENCE [LARGE SCALE GENOMIC DNA]</scope>
    <source>
        <strain evidence="7">sapolanicus</strain>
    </source>
</reference>
<evidence type="ECO:0000313" key="7">
    <source>
        <dbReference type="Proteomes" id="UP000007434"/>
    </source>
</evidence>
<dbReference type="Pfam" id="PF02782">
    <property type="entry name" value="FGGY_C"/>
    <property type="match status" value="1"/>
</dbReference>
<evidence type="ECO:0000256" key="2">
    <source>
        <dbReference type="ARBA" id="ARBA00022679"/>
    </source>
</evidence>
<organism evidence="6 7">
    <name type="scientific">Halanaerobium hydrogeniformans</name>
    <name type="common">Halanaerobium sp. (strain sapolanicus)</name>
    <dbReference type="NCBI Taxonomy" id="656519"/>
    <lineage>
        <taxon>Bacteria</taxon>
        <taxon>Bacillati</taxon>
        <taxon>Bacillota</taxon>
        <taxon>Clostridia</taxon>
        <taxon>Halanaerobiales</taxon>
        <taxon>Halanaerobiaceae</taxon>
        <taxon>Halanaerobium</taxon>
    </lineage>
</organism>
<dbReference type="Proteomes" id="UP000007434">
    <property type="component" value="Chromosome"/>
</dbReference>
<dbReference type="PANTHER" id="PTHR43095">
    <property type="entry name" value="SUGAR KINASE"/>
    <property type="match status" value="1"/>
</dbReference>
<protein>
    <submittedName>
        <fullName evidence="6">Carbohydrate kinase, FGGY-like protein</fullName>
    </submittedName>
</protein>
<accession>E4RMD1</accession>
<dbReference type="InterPro" id="IPR043129">
    <property type="entry name" value="ATPase_NBD"/>
</dbReference>
<dbReference type="InterPro" id="IPR050406">
    <property type="entry name" value="FGGY_Carb_Kinase"/>
</dbReference>
<keyword evidence="3 6" id="KW-0418">Kinase</keyword>
<dbReference type="PIRSF" id="PIRSF000538">
    <property type="entry name" value="GlpK"/>
    <property type="match status" value="1"/>
</dbReference>
<feature type="domain" description="Carbohydrate kinase FGGY C-terminal" evidence="5">
    <location>
        <begin position="261"/>
        <end position="455"/>
    </location>
</feature>
<dbReference type="RefSeq" id="WP_013405552.1">
    <property type="nucleotide sequence ID" value="NC_014654.1"/>
</dbReference>
<gene>
    <name evidence="6" type="ordered locus">Halsa_1019</name>
</gene>
<evidence type="ECO:0000256" key="1">
    <source>
        <dbReference type="ARBA" id="ARBA00009156"/>
    </source>
</evidence>
<dbReference type="KEGG" id="has:Halsa_1019"/>
<dbReference type="InterPro" id="IPR000577">
    <property type="entry name" value="Carb_kinase_FGGY"/>
</dbReference>
<keyword evidence="2" id="KW-0808">Transferase</keyword>
<dbReference type="eggNOG" id="COG1070">
    <property type="taxonomic scope" value="Bacteria"/>
</dbReference>
<dbReference type="EMBL" id="CP002304">
    <property type="protein sequence ID" value="ADQ14462.1"/>
    <property type="molecule type" value="Genomic_DNA"/>
</dbReference>
<dbReference type="Pfam" id="PF00370">
    <property type="entry name" value="FGGY_N"/>
    <property type="match status" value="1"/>
</dbReference>
<dbReference type="PANTHER" id="PTHR43095:SF2">
    <property type="entry name" value="GLUCONOKINASE"/>
    <property type="match status" value="1"/>
</dbReference>
<feature type="domain" description="Carbohydrate kinase FGGY N-terminal" evidence="4">
    <location>
        <begin position="5"/>
        <end position="250"/>
    </location>
</feature>
<dbReference type="GO" id="GO:0016301">
    <property type="term" value="F:kinase activity"/>
    <property type="evidence" value="ECO:0007669"/>
    <property type="project" value="UniProtKB-KW"/>
</dbReference>
<dbReference type="HOGENOM" id="CLU_009281_3_0_9"/>
<dbReference type="GO" id="GO:0005975">
    <property type="term" value="P:carbohydrate metabolic process"/>
    <property type="evidence" value="ECO:0007669"/>
    <property type="project" value="InterPro"/>
</dbReference>
<dbReference type="OrthoDB" id="1762170at2"/>
<dbReference type="CDD" id="cd07779">
    <property type="entry name" value="ASKHA_NBD_FGGY_YgcE-like"/>
    <property type="match status" value="1"/>
</dbReference>
<dbReference type="InterPro" id="IPR018485">
    <property type="entry name" value="FGGY_C"/>
</dbReference>
<evidence type="ECO:0000256" key="3">
    <source>
        <dbReference type="ARBA" id="ARBA00022777"/>
    </source>
</evidence>
<proteinExistence type="inferred from homology"/>
<keyword evidence="7" id="KW-1185">Reference proteome</keyword>
<evidence type="ECO:0000259" key="5">
    <source>
        <dbReference type="Pfam" id="PF02782"/>
    </source>
</evidence>
<dbReference type="InterPro" id="IPR018484">
    <property type="entry name" value="FGGY_N"/>
</dbReference>
<dbReference type="Gene3D" id="3.30.420.40">
    <property type="match status" value="2"/>
</dbReference>
<reference evidence="6 7" key="2">
    <citation type="journal article" date="2011" name="J. Bacteriol.">
        <title>Complete Genome Sequence of the Haloalkaliphilic, Hydrogen Producing Halanaerobium hydrogenoformans.</title>
        <authorList>
            <person name="Brown S.D."/>
            <person name="Begemann M.B."/>
            <person name="Mormile M.R."/>
            <person name="Wall J.D."/>
            <person name="Han C.S."/>
            <person name="Goodwin L.A."/>
            <person name="Pitluck S."/>
            <person name="Land M.L."/>
            <person name="Hauser L.J."/>
            <person name="Elias D.A."/>
        </authorList>
    </citation>
    <scope>NUCLEOTIDE SEQUENCE [LARGE SCALE GENOMIC DNA]</scope>
    <source>
        <strain evidence="7">sapolanicus</strain>
    </source>
</reference>
<sequence length="514" mass="56605">MGKKYVCGIDNGTTGTKAMIFDLEGNVVGSAYREYKCEYPNPGWVDQDADVLFNELCNAVKSAVQNSGVENKDIISVGLSTQRCTMVPVDSDCKPIRKAISWQDRRPTKECDWIREEFGADRYYNITGLPVDTTWALPAIMWIINNEKDIYDKTDKFLLTQEYILHRLGAKSYPEDWSNGSLYGLMDIEEFEWSTELLEATNISIDKLPELVPSAKKVGKIDKKASILTGLAEGTILVTGGGDQQCAGVGAGVIKEGLAEVTLGTAGVSLCFMNEPNKDPDGVMPCSAHAVPGKWEYEGLQMAAGASLKWYRDNFADLEKLMAERVDMDPYEFINIEIDKVPAGSDGLIFLPHLAGAGAPIWNPIAKGVLFGLTLSHTRNSIARAIMEGVSMETRQILESFEDLNLDLKEIRITGGATKSNIWNQMQANIYGKPVVPLVVGEATVLGAALLGAVGAELFDDIESAVESMVRTEGVFEPDEEIHEHYNKIFKLYKNIYNSLADGNSYEKMSDIMN</sequence>
<comment type="similarity">
    <text evidence="1">Belongs to the FGGY kinase family.</text>
</comment>
<dbReference type="STRING" id="656519.Halsa_1019"/>